<accession>A0ABS4GMS5</accession>
<organism evidence="1 2">
    <name type="scientific">Ammoniphilus resinae</name>
    <dbReference type="NCBI Taxonomy" id="861532"/>
    <lineage>
        <taxon>Bacteria</taxon>
        <taxon>Bacillati</taxon>
        <taxon>Bacillota</taxon>
        <taxon>Bacilli</taxon>
        <taxon>Bacillales</taxon>
        <taxon>Paenibacillaceae</taxon>
        <taxon>Aneurinibacillus group</taxon>
        <taxon>Ammoniphilus</taxon>
    </lineage>
</organism>
<dbReference type="Pfam" id="PF10628">
    <property type="entry name" value="CotE"/>
    <property type="match status" value="1"/>
</dbReference>
<evidence type="ECO:0000313" key="1">
    <source>
        <dbReference type="EMBL" id="MBP1931580.1"/>
    </source>
</evidence>
<reference evidence="1 2" key="1">
    <citation type="submission" date="2021-03" db="EMBL/GenBank/DDBJ databases">
        <title>Genomic Encyclopedia of Type Strains, Phase IV (KMG-IV): sequencing the most valuable type-strain genomes for metagenomic binning, comparative biology and taxonomic classification.</title>
        <authorList>
            <person name="Goeker M."/>
        </authorList>
    </citation>
    <scope>NUCLEOTIDE SEQUENCE [LARGE SCALE GENOMIC DNA]</scope>
    <source>
        <strain evidence="1 2">DSM 24738</strain>
    </source>
</reference>
<dbReference type="InterPro" id="IPR018901">
    <property type="entry name" value="Spore_coat_CotE"/>
</dbReference>
<dbReference type="RefSeq" id="WP_209809675.1">
    <property type="nucleotide sequence ID" value="NZ_JAGGKT010000003.1"/>
</dbReference>
<protein>
    <submittedName>
        <fullName evidence="1">Spore coat protein E</fullName>
    </submittedName>
</protein>
<name>A0ABS4GMS5_9BACL</name>
<comment type="caution">
    <text evidence="1">The sequence shown here is derived from an EMBL/GenBank/DDBJ whole genome shotgun (WGS) entry which is preliminary data.</text>
</comment>
<dbReference type="Proteomes" id="UP001519343">
    <property type="component" value="Unassembled WGS sequence"/>
</dbReference>
<dbReference type="EMBL" id="JAGGKT010000003">
    <property type="protein sequence ID" value="MBP1931580.1"/>
    <property type="molecule type" value="Genomic_DNA"/>
</dbReference>
<gene>
    <name evidence="1" type="ORF">J2Z37_001581</name>
</gene>
<sequence length="186" mass="20719">MPSTDTEMQCREIITKAVCGKGRKVSLRTHTITPKQKPSNILGCWIINHSFDANKVGDVIEVAGSYDVQIWVSFNKNTDTAVIKENVSFVENVPLSFFDNNCRGKLEVHAQALQQPNCLEAKISGTGDSILVKVESEFAVEVVGETKLCVVICDSCHDDEKDVDFEDLEDFDDFDDLDDNIIDDLD</sequence>
<keyword evidence="1" id="KW-0946">Virion</keyword>
<keyword evidence="2" id="KW-1185">Reference proteome</keyword>
<keyword evidence="1" id="KW-0167">Capsid protein</keyword>
<evidence type="ECO:0000313" key="2">
    <source>
        <dbReference type="Proteomes" id="UP001519343"/>
    </source>
</evidence>
<proteinExistence type="predicted"/>